<dbReference type="InterPro" id="IPR001965">
    <property type="entry name" value="Znf_PHD"/>
</dbReference>
<dbReference type="InterPro" id="IPR011011">
    <property type="entry name" value="Znf_FYVE_PHD"/>
</dbReference>
<dbReference type="InterPro" id="IPR056511">
    <property type="entry name" value="IDM1_C"/>
</dbReference>
<dbReference type="InterPro" id="IPR019787">
    <property type="entry name" value="Znf_PHD-finger"/>
</dbReference>
<dbReference type="InterPro" id="IPR000182">
    <property type="entry name" value="GNAT_dom"/>
</dbReference>
<feature type="compositionally biased region" description="Gly residues" evidence="4">
    <location>
        <begin position="77"/>
        <end position="86"/>
    </location>
</feature>
<gene>
    <name evidence="6" type="ORF">Rsub_04036</name>
</gene>
<accession>A0A2V0NYH7</accession>
<feature type="region of interest" description="Disordered" evidence="4">
    <location>
        <begin position="74"/>
        <end position="101"/>
    </location>
</feature>
<evidence type="ECO:0000259" key="5">
    <source>
        <dbReference type="PROSITE" id="PS51186"/>
    </source>
</evidence>
<dbReference type="Pfam" id="PF23209">
    <property type="entry name" value="IDM1_C"/>
    <property type="match status" value="1"/>
</dbReference>
<evidence type="ECO:0000313" key="6">
    <source>
        <dbReference type="EMBL" id="GBF91732.1"/>
    </source>
</evidence>
<keyword evidence="1" id="KW-0479">Metal-binding</keyword>
<name>A0A2V0NYH7_9CHLO</name>
<dbReference type="GO" id="GO:0008270">
    <property type="term" value="F:zinc ion binding"/>
    <property type="evidence" value="ECO:0007669"/>
    <property type="project" value="UniProtKB-KW"/>
</dbReference>
<dbReference type="Gene3D" id="3.30.40.10">
    <property type="entry name" value="Zinc/RING finger domain, C3HC4 (zinc finger)"/>
    <property type="match status" value="1"/>
</dbReference>
<dbReference type="PROSITE" id="PS51186">
    <property type="entry name" value="GNAT"/>
    <property type="match status" value="1"/>
</dbReference>
<evidence type="ECO:0000256" key="4">
    <source>
        <dbReference type="SAM" id="MobiDB-lite"/>
    </source>
</evidence>
<evidence type="ECO:0000256" key="2">
    <source>
        <dbReference type="ARBA" id="ARBA00022771"/>
    </source>
</evidence>
<keyword evidence="3" id="KW-0862">Zinc</keyword>
<evidence type="ECO:0000256" key="3">
    <source>
        <dbReference type="ARBA" id="ARBA00022833"/>
    </source>
</evidence>
<keyword evidence="2" id="KW-0863">Zinc-finger</keyword>
<dbReference type="PANTHER" id="PTHR46309:SF1">
    <property type="entry name" value="PHD FINGER PROTEIN 12"/>
    <property type="match status" value="1"/>
</dbReference>
<proteinExistence type="predicted"/>
<dbReference type="OrthoDB" id="1903104at2759"/>
<dbReference type="Proteomes" id="UP000247498">
    <property type="component" value="Unassembled WGS sequence"/>
</dbReference>
<dbReference type="AlphaFoldDB" id="A0A2V0NYH7"/>
<dbReference type="InParanoid" id="A0A2V0NYH7"/>
<feature type="domain" description="N-acetyltransferase" evidence="5">
    <location>
        <begin position="225"/>
        <end position="375"/>
    </location>
</feature>
<comment type="caution">
    <text evidence="6">The sequence shown here is derived from an EMBL/GenBank/DDBJ whole genome shotgun (WGS) entry which is preliminary data.</text>
</comment>
<evidence type="ECO:0000313" key="7">
    <source>
        <dbReference type="Proteomes" id="UP000247498"/>
    </source>
</evidence>
<dbReference type="GO" id="GO:0006357">
    <property type="term" value="P:regulation of transcription by RNA polymerase II"/>
    <property type="evidence" value="ECO:0007669"/>
    <property type="project" value="TreeGrafter"/>
</dbReference>
<keyword evidence="7" id="KW-1185">Reference proteome</keyword>
<dbReference type="GO" id="GO:0005634">
    <property type="term" value="C:nucleus"/>
    <property type="evidence" value="ECO:0007669"/>
    <property type="project" value="TreeGrafter"/>
</dbReference>
<dbReference type="GO" id="GO:0003714">
    <property type="term" value="F:transcription corepressor activity"/>
    <property type="evidence" value="ECO:0007669"/>
    <property type="project" value="InterPro"/>
</dbReference>
<dbReference type="Gene3D" id="3.40.630.30">
    <property type="match status" value="1"/>
</dbReference>
<organism evidence="6 7">
    <name type="scientific">Raphidocelis subcapitata</name>
    <dbReference type="NCBI Taxonomy" id="307507"/>
    <lineage>
        <taxon>Eukaryota</taxon>
        <taxon>Viridiplantae</taxon>
        <taxon>Chlorophyta</taxon>
        <taxon>core chlorophytes</taxon>
        <taxon>Chlorophyceae</taxon>
        <taxon>CS clade</taxon>
        <taxon>Sphaeropleales</taxon>
        <taxon>Selenastraceae</taxon>
        <taxon>Raphidocelis</taxon>
    </lineage>
</organism>
<dbReference type="EMBL" id="BDRX01000026">
    <property type="protein sequence ID" value="GBF91732.1"/>
    <property type="molecule type" value="Genomic_DNA"/>
</dbReference>
<dbReference type="SUPFAM" id="SSF55729">
    <property type="entry name" value="Acyl-CoA N-acyltransferases (Nat)"/>
    <property type="match status" value="1"/>
</dbReference>
<dbReference type="Pfam" id="PF00628">
    <property type="entry name" value="PHD"/>
    <property type="match status" value="1"/>
</dbReference>
<dbReference type="InterPro" id="IPR042163">
    <property type="entry name" value="PHF12"/>
</dbReference>
<sequence>MSSQRQQQQQCRFVTGGPALAFAAAGALRSEQRPPQLAFAFAGRPRAAPFASLSFGTRPPAPAPLFSLAMARRGESSGLGSGGGSGSSSDSDSGDEPSSLSETEIEFMQRVNCGSCSRPLLPKRRGRPPLLRRRVEPEDYLICDGCRRAFHERCLGPAAAAAEAGRDGTWFHDDACRQCADALAQQAERGDAQLPGGRAWRLVALDMGGRSGGGGGGSGGGAASARVQAAGVKAGGGGDGDRKQQLQDLVEVLAPEYGPDVADRLLDGGGYALLLRSGGAPVSAATVDVYGTGLAALDLFTTAFTERGRGHGGSLLTAAEQFLASKARVSRLVAVMSSDEKAAAELMARKFGFSRLNGRQTRALCSEFPALQFYERSILLSKNISSSARAAALKDKVDGKGGSK</sequence>
<dbReference type="InterPro" id="IPR016181">
    <property type="entry name" value="Acyl_CoA_acyltransferase"/>
</dbReference>
<dbReference type="SUPFAM" id="SSF57903">
    <property type="entry name" value="FYVE/PHD zinc finger"/>
    <property type="match status" value="1"/>
</dbReference>
<dbReference type="InterPro" id="IPR013083">
    <property type="entry name" value="Znf_RING/FYVE/PHD"/>
</dbReference>
<protein>
    <recommendedName>
        <fullName evidence="5">N-acetyltransferase domain-containing protein</fullName>
    </recommendedName>
</protein>
<dbReference type="SMART" id="SM00249">
    <property type="entry name" value="PHD"/>
    <property type="match status" value="1"/>
</dbReference>
<feature type="compositionally biased region" description="Low complexity" evidence="4">
    <location>
        <begin position="87"/>
        <end position="101"/>
    </location>
</feature>
<evidence type="ECO:0000256" key="1">
    <source>
        <dbReference type="ARBA" id="ARBA00022723"/>
    </source>
</evidence>
<dbReference type="GO" id="GO:0016747">
    <property type="term" value="F:acyltransferase activity, transferring groups other than amino-acyl groups"/>
    <property type="evidence" value="ECO:0007669"/>
    <property type="project" value="InterPro"/>
</dbReference>
<reference evidence="6 7" key="1">
    <citation type="journal article" date="2018" name="Sci. Rep.">
        <title>Raphidocelis subcapitata (=Pseudokirchneriella subcapitata) provides an insight into genome evolution and environmental adaptations in the Sphaeropleales.</title>
        <authorList>
            <person name="Suzuki S."/>
            <person name="Yamaguchi H."/>
            <person name="Nakajima N."/>
            <person name="Kawachi M."/>
        </authorList>
    </citation>
    <scope>NUCLEOTIDE SEQUENCE [LARGE SCALE GENOMIC DNA]</scope>
    <source>
        <strain evidence="6 7">NIES-35</strain>
    </source>
</reference>
<dbReference type="PANTHER" id="PTHR46309">
    <property type="entry name" value="PHD FINGER PROTEIN 12"/>
    <property type="match status" value="1"/>
</dbReference>